<accession>A0ABV0CR19</accession>
<protein>
    <submittedName>
        <fullName evidence="1">HutD family protein</fullName>
    </submittedName>
</protein>
<dbReference type="Pfam" id="PF05962">
    <property type="entry name" value="HutD"/>
    <property type="match status" value="1"/>
</dbReference>
<name>A0ABV0CR19_9NEIS</name>
<reference evidence="1 2" key="1">
    <citation type="submission" date="2023-12" db="EMBL/GenBank/DDBJ databases">
        <title>Chromobacterium sp. strain TRC.1.1.SA producing antimicrobial pigment.</title>
        <authorList>
            <person name="Verma N."/>
            <person name="Choksket S."/>
            <person name="Pinnaka A.K."/>
            <person name="Korpole S."/>
        </authorList>
    </citation>
    <scope>NUCLEOTIDE SEQUENCE [LARGE SCALE GENOMIC DNA]</scope>
    <source>
        <strain evidence="1 2">TRC1.1.SA</strain>
    </source>
</reference>
<proteinExistence type="predicted"/>
<keyword evidence="2" id="KW-1185">Reference proteome</keyword>
<dbReference type="InterPro" id="IPR014710">
    <property type="entry name" value="RmlC-like_jellyroll"/>
</dbReference>
<dbReference type="CDD" id="cd20293">
    <property type="entry name" value="cupin_HutD_N"/>
    <property type="match status" value="1"/>
</dbReference>
<dbReference type="EMBL" id="JAYFSJ010000022">
    <property type="protein sequence ID" value="MEN7433546.1"/>
    <property type="molecule type" value="Genomic_DNA"/>
</dbReference>
<dbReference type="SUPFAM" id="SSF51182">
    <property type="entry name" value="RmlC-like cupins"/>
    <property type="match status" value="1"/>
</dbReference>
<dbReference type="InterPro" id="IPR010282">
    <property type="entry name" value="Uncharacterised_HutD/Ves"/>
</dbReference>
<comment type="caution">
    <text evidence="1">The sequence shown here is derived from an EMBL/GenBank/DDBJ whole genome shotgun (WGS) entry which is preliminary data.</text>
</comment>
<sequence>MRVLTPQSFLDMPWANGGGRTRELFRLPHPQRRDAFALRMSIAEVAEGGPFSHFAGVDRLLGLLEGEGMELSLADGRHLTLDAPGQVVAFTGEIGIQCRLLGGPLRDCNLMLARDWGRGDLERLSPADGETVRLEAADLVLLYLQRGAWRCGGEALPDGGLLLLLENEAVALSASGGAVGWLAIVHRLPA</sequence>
<evidence type="ECO:0000313" key="1">
    <source>
        <dbReference type="EMBL" id="MEN7433546.1"/>
    </source>
</evidence>
<evidence type="ECO:0000313" key="2">
    <source>
        <dbReference type="Proteomes" id="UP001405405"/>
    </source>
</evidence>
<dbReference type="Proteomes" id="UP001405405">
    <property type="component" value="Unassembled WGS sequence"/>
</dbReference>
<dbReference type="PANTHER" id="PTHR37943">
    <property type="entry name" value="PROTEIN VES"/>
    <property type="match status" value="1"/>
</dbReference>
<dbReference type="InterPro" id="IPR011051">
    <property type="entry name" value="RmlC_Cupin_sf"/>
</dbReference>
<dbReference type="Gene3D" id="2.60.120.10">
    <property type="entry name" value="Jelly Rolls"/>
    <property type="match status" value="1"/>
</dbReference>
<dbReference type="PANTHER" id="PTHR37943:SF1">
    <property type="entry name" value="PROTEIN VES"/>
    <property type="match status" value="1"/>
</dbReference>
<organism evidence="1 2">
    <name type="scientific">Chromobacterium indicum</name>
    <dbReference type="NCBI Taxonomy" id="3110228"/>
    <lineage>
        <taxon>Bacteria</taxon>
        <taxon>Pseudomonadati</taxon>
        <taxon>Pseudomonadota</taxon>
        <taxon>Betaproteobacteria</taxon>
        <taxon>Neisseriales</taxon>
        <taxon>Chromobacteriaceae</taxon>
        <taxon>Chromobacterium</taxon>
    </lineage>
</organism>
<dbReference type="RefSeq" id="WP_346790751.1">
    <property type="nucleotide sequence ID" value="NZ_JAYFSJ010000022.1"/>
</dbReference>
<gene>
    <name evidence="1" type="ORF">VA599_22650</name>
</gene>